<sequence length="236" mass="26758">MNVIVPPTAARHRMRLDRSATRWQAANLYRNPFGELERAERAELAVVDVDRILRQIGSQSATRDWQFRSRAAFQLLGDCGRGKTTRMLAIGRVIPQAAYVYLPEDAACPTIPWGWPLLVDEAQRLPRRIRRLVFDSGVPLVLSSHRDLTGPLRRAGYDVHTDRIGLTLTAEKLTEILNRRVLASLRSPATDVPQITLTDAARLIERFGTDVRSIEGYLYDVVQQQVETDGELRFID</sequence>
<evidence type="ECO:0008006" key="3">
    <source>
        <dbReference type="Google" id="ProtNLM"/>
    </source>
</evidence>
<proteinExistence type="predicted"/>
<dbReference type="EMBL" id="JASZZN010000001">
    <property type="protein sequence ID" value="MDM4013950.1"/>
    <property type="molecule type" value="Genomic_DNA"/>
</dbReference>
<dbReference type="Proteomes" id="UP001239462">
    <property type="component" value="Unassembled WGS sequence"/>
</dbReference>
<reference evidence="1 2" key="1">
    <citation type="submission" date="2023-06" db="EMBL/GenBank/DDBJ databases">
        <title>Roseiconus lacunae JC819 isolated from Gulf of Mannar region, Tamil Nadu.</title>
        <authorList>
            <person name="Pk S."/>
            <person name="Ch S."/>
            <person name="Ch V.R."/>
        </authorList>
    </citation>
    <scope>NUCLEOTIDE SEQUENCE [LARGE SCALE GENOMIC DNA]</scope>
    <source>
        <strain evidence="1 2">JC819</strain>
    </source>
</reference>
<keyword evidence="2" id="KW-1185">Reference proteome</keyword>
<gene>
    <name evidence="1" type="ORF">QTN89_00820</name>
</gene>
<name>A0ABT7PBT7_9BACT</name>
<evidence type="ECO:0000313" key="1">
    <source>
        <dbReference type="EMBL" id="MDM4013950.1"/>
    </source>
</evidence>
<accession>A0ABT7PBT7</accession>
<dbReference type="RefSeq" id="WP_289161673.1">
    <property type="nucleotide sequence ID" value="NZ_JASZZN010000001.1"/>
</dbReference>
<organism evidence="1 2">
    <name type="scientific">Roseiconus lacunae</name>
    <dbReference type="NCBI Taxonomy" id="2605694"/>
    <lineage>
        <taxon>Bacteria</taxon>
        <taxon>Pseudomonadati</taxon>
        <taxon>Planctomycetota</taxon>
        <taxon>Planctomycetia</taxon>
        <taxon>Pirellulales</taxon>
        <taxon>Pirellulaceae</taxon>
        <taxon>Roseiconus</taxon>
    </lineage>
</organism>
<evidence type="ECO:0000313" key="2">
    <source>
        <dbReference type="Proteomes" id="UP001239462"/>
    </source>
</evidence>
<comment type="caution">
    <text evidence="1">The sequence shown here is derived from an EMBL/GenBank/DDBJ whole genome shotgun (WGS) entry which is preliminary data.</text>
</comment>
<protein>
    <recommendedName>
        <fullName evidence="3">AAA family ATPase</fullName>
    </recommendedName>
</protein>